<keyword evidence="2" id="KW-1185">Reference proteome</keyword>
<reference evidence="1" key="1">
    <citation type="submission" date="2021-02" db="EMBL/GenBank/DDBJ databases">
        <authorList>
            <person name="Dougan E. K."/>
            <person name="Rhodes N."/>
            <person name="Thang M."/>
            <person name="Chan C."/>
        </authorList>
    </citation>
    <scope>NUCLEOTIDE SEQUENCE</scope>
</reference>
<dbReference type="Proteomes" id="UP000601435">
    <property type="component" value="Unassembled WGS sequence"/>
</dbReference>
<dbReference type="EMBL" id="CAJNJA010014787">
    <property type="protein sequence ID" value="CAE7350066.1"/>
    <property type="molecule type" value="Genomic_DNA"/>
</dbReference>
<name>A0A812P4J3_9DINO</name>
<comment type="caution">
    <text evidence="1">The sequence shown here is derived from an EMBL/GenBank/DDBJ whole genome shotgun (WGS) entry which is preliminary data.</text>
</comment>
<feature type="non-terminal residue" evidence="1">
    <location>
        <position position="1"/>
    </location>
</feature>
<dbReference type="Gene3D" id="1.25.40.10">
    <property type="entry name" value="Tetratricopeptide repeat domain"/>
    <property type="match status" value="1"/>
</dbReference>
<protein>
    <recommendedName>
        <fullName evidence="3">Pentatricopeptide repeat-containing protein, chloroplastic</fullName>
    </recommendedName>
</protein>
<proteinExistence type="predicted"/>
<organism evidence="1 2">
    <name type="scientific">Symbiodinium necroappetens</name>
    <dbReference type="NCBI Taxonomy" id="1628268"/>
    <lineage>
        <taxon>Eukaryota</taxon>
        <taxon>Sar</taxon>
        <taxon>Alveolata</taxon>
        <taxon>Dinophyceae</taxon>
        <taxon>Suessiales</taxon>
        <taxon>Symbiodiniaceae</taxon>
        <taxon>Symbiodinium</taxon>
    </lineage>
</organism>
<evidence type="ECO:0008006" key="3">
    <source>
        <dbReference type="Google" id="ProtNLM"/>
    </source>
</evidence>
<dbReference type="OrthoDB" id="772568at2759"/>
<evidence type="ECO:0000313" key="2">
    <source>
        <dbReference type="Proteomes" id="UP000601435"/>
    </source>
</evidence>
<sequence>VVSYFLGCMRHGGVHADAVCYANAMSSCLKGLEWEASMSFHRQMCMDGTEPDLVCKGAVLTVCKQLHIWQRALVFLSSAFTGREPPPNDICFNATLACMATADQWEACMTLLAAVECQLQRPDA</sequence>
<dbReference type="AlphaFoldDB" id="A0A812P4J3"/>
<gene>
    <name evidence="1" type="ORF">SNEC2469_LOCUS9073</name>
</gene>
<dbReference type="InterPro" id="IPR011990">
    <property type="entry name" value="TPR-like_helical_dom_sf"/>
</dbReference>
<evidence type="ECO:0000313" key="1">
    <source>
        <dbReference type="EMBL" id="CAE7350066.1"/>
    </source>
</evidence>
<accession>A0A812P4J3</accession>
<feature type="non-terminal residue" evidence="1">
    <location>
        <position position="124"/>
    </location>
</feature>